<gene>
    <name evidence="1" type="ORF">GSOID_T00017623001</name>
</gene>
<accession>E4X2Z1</accession>
<dbReference type="AlphaFoldDB" id="E4X2Z1"/>
<organism evidence="1">
    <name type="scientific">Oikopleura dioica</name>
    <name type="common">Tunicate</name>
    <dbReference type="NCBI Taxonomy" id="34765"/>
    <lineage>
        <taxon>Eukaryota</taxon>
        <taxon>Metazoa</taxon>
        <taxon>Chordata</taxon>
        <taxon>Tunicata</taxon>
        <taxon>Appendicularia</taxon>
        <taxon>Copelata</taxon>
        <taxon>Oikopleuridae</taxon>
        <taxon>Oikopleura</taxon>
    </lineage>
</organism>
<dbReference type="InParanoid" id="E4X2Z1"/>
<dbReference type="EMBL" id="FN653023">
    <property type="protein sequence ID" value="CBY17994.1"/>
    <property type="molecule type" value="Genomic_DNA"/>
</dbReference>
<name>E4X2Z1_OIKDI</name>
<dbReference type="Proteomes" id="UP000001307">
    <property type="component" value="Unassembled WGS sequence"/>
</dbReference>
<protein>
    <submittedName>
        <fullName evidence="1">Uncharacterized protein</fullName>
    </submittedName>
</protein>
<keyword evidence="2" id="KW-1185">Reference proteome</keyword>
<sequence length="303" mass="35262">MKKIILIFIVGIIAQYDKKLSNLATTENKQKQKNGNRDKQSLRRELEVGFSLLTGVSPQRMTQMTRTRTTVAHITKANKLFEKLRRLRTTKRGNKGLRKRRIVRILKRIKKLQIARSLTADASVSETAQQEISRKKKNELVVEKSVKELVEDKKKDEHHIEVPSAKVQLQTMKISHSIMRNAPLDEEELKIVIDFELMAHKTINEFYNISLIKRMSSNFYEQETHYMKARSDQESVLQDKELSFDDISSSPNRIPKFILTSDDRYKHNIDGHFEDNFFDAHVIHQRGTGNLCRGASVMEVFTH</sequence>
<reference evidence="1" key="1">
    <citation type="journal article" date="2010" name="Science">
        <title>Plasticity of animal genome architecture unmasked by rapid evolution of a pelagic tunicate.</title>
        <authorList>
            <person name="Denoeud F."/>
            <person name="Henriet S."/>
            <person name="Mungpakdee S."/>
            <person name="Aury J.M."/>
            <person name="Da Silva C."/>
            <person name="Brinkmann H."/>
            <person name="Mikhaleva J."/>
            <person name="Olsen L.C."/>
            <person name="Jubin C."/>
            <person name="Canestro C."/>
            <person name="Bouquet J.M."/>
            <person name="Danks G."/>
            <person name="Poulain J."/>
            <person name="Campsteijn C."/>
            <person name="Adamski M."/>
            <person name="Cross I."/>
            <person name="Yadetie F."/>
            <person name="Muffato M."/>
            <person name="Louis A."/>
            <person name="Butcher S."/>
            <person name="Tsagkogeorga G."/>
            <person name="Konrad A."/>
            <person name="Singh S."/>
            <person name="Jensen M.F."/>
            <person name="Cong E.H."/>
            <person name="Eikeseth-Otteraa H."/>
            <person name="Noel B."/>
            <person name="Anthouard V."/>
            <person name="Porcel B.M."/>
            <person name="Kachouri-Lafond R."/>
            <person name="Nishino A."/>
            <person name="Ugolini M."/>
            <person name="Chourrout P."/>
            <person name="Nishida H."/>
            <person name="Aasland R."/>
            <person name="Huzurbazar S."/>
            <person name="Westhof E."/>
            <person name="Delsuc F."/>
            <person name="Lehrach H."/>
            <person name="Reinhardt R."/>
            <person name="Weissenbach J."/>
            <person name="Roy S.W."/>
            <person name="Artiguenave F."/>
            <person name="Postlethwait J.H."/>
            <person name="Manak J.R."/>
            <person name="Thompson E.M."/>
            <person name="Jaillon O."/>
            <person name="Du Pasquier L."/>
            <person name="Boudinot P."/>
            <person name="Liberles D.A."/>
            <person name="Volff J.N."/>
            <person name="Philippe H."/>
            <person name="Lenhard B."/>
            <person name="Roest Crollius H."/>
            <person name="Wincker P."/>
            <person name="Chourrout D."/>
        </authorList>
    </citation>
    <scope>NUCLEOTIDE SEQUENCE [LARGE SCALE GENOMIC DNA]</scope>
</reference>
<evidence type="ECO:0000313" key="2">
    <source>
        <dbReference type="Proteomes" id="UP000001307"/>
    </source>
</evidence>
<evidence type="ECO:0000313" key="1">
    <source>
        <dbReference type="EMBL" id="CBY17994.1"/>
    </source>
</evidence>
<proteinExistence type="predicted"/>